<dbReference type="InterPro" id="IPR020094">
    <property type="entry name" value="TruA/RsuA/RluB/E/F_N"/>
</dbReference>
<dbReference type="InterPro" id="IPR020103">
    <property type="entry name" value="PsdUridine_synth_cat_dom_sf"/>
</dbReference>
<dbReference type="PANTHER" id="PTHR47683">
    <property type="entry name" value="PSEUDOURIDINE SYNTHASE FAMILY PROTEIN-RELATED"/>
    <property type="match status" value="1"/>
</dbReference>
<dbReference type="Gene3D" id="3.30.70.580">
    <property type="entry name" value="Pseudouridine synthase I, catalytic domain, N-terminal subdomain"/>
    <property type="match status" value="1"/>
</dbReference>
<dbReference type="Gene3D" id="3.10.290.10">
    <property type="entry name" value="RNA-binding S4 domain"/>
    <property type="match status" value="1"/>
</dbReference>
<protein>
    <recommendedName>
        <fullName evidence="4">Pseudouridine synthase</fullName>
        <ecNumber evidence="4">5.4.99.-</ecNumber>
    </recommendedName>
</protein>
<dbReference type="InterPro" id="IPR036986">
    <property type="entry name" value="S4_RNA-bd_sf"/>
</dbReference>
<dbReference type="FunFam" id="3.10.290.10:FF:000003">
    <property type="entry name" value="Pseudouridine synthase"/>
    <property type="match status" value="1"/>
</dbReference>
<dbReference type="RefSeq" id="WP_092592306.1">
    <property type="nucleotide sequence ID" value="NZ_FMWL01000017.1"/>
</dbReference>
<dbReference type="Pfam" id="PF00849">
    <property type="entry name" value="PseudoU_synth_2"/>
    <property type="match status" value="1"/>
</dbReference>
<dbReference type="Gene3D" id="3.30.70.1560">
    <property type="entry name" value="Alpha-L RNA-binding motif"/>
    <property type="match status" value="1"/>
</dbReference>
<dbReference type="GO" id="GO:0120159">
    <property type="term" value="F:rRNA pseudouridine synthase activity"/>
    <property type="evidence" value="ECO:0007669"/>
    <property type="project" value="UniProtKB-ARBA"/>
</dbReference>
<keyword evidence="8" id="KW-1185">Reference proteome</keyword>
<comment type="similarity">
    <text evidence="1 4">Belongs to the pseudouridine synthase RsuA family.</text>
</comment>
<dbReference type="InterPro" id="IPR050343">
    <property type="entry name" value="RsuA_PseudoU_synthase"/>
</dbReference>
<dbReference type="CDD" id="cd00165">
    <property type="entry name" value="S4"/>
    <property type="match status" value="1"/>
</dbReference>
<sequence>MRLNVFISSTGICSRREADRLILEGKVKVNGVLAGVGTQVSEEDHVEVEGRHIKKRVPNVYIALNKPVGITCTTERHIKGNIIDFVNHPYRIFPVGRLDKDSEGLIILTNDGGIVNEVLREENAHEKEYLVQVNRPVTPEFVKAMSNGIRIYNPVRKQHTKTKPCKVVRVSEYGFRIVLSQGLNRQIRRMCEAMGYEVIKLKRTRIMSLRLGDLRVGQWRPLTKEEIAELRHGQLSAPGATKSDAAKHKGGRKK</sequence>
<dbReference type="InterPro" id="IPR042092">
    <property type="entry name" value="PsdUridine_s_RsuA/RluB/E/F_cat"/>
</dbReference>
<evidence type="ECO:0000259" key="6">
    <source>
        <dbReference type="SMART" id="SM00363"/>
    </source>
</evidence>
<evidence type="ECO:0000256" key="3">
    <source>
        <dbReference type="PROSITE-ProRule" id="PRU00182"/>
    </source>
</evidence>
<proteinExistence type="inferred from homology"/>
<gene>
    <name evidence="7" type="ORF">SAMN03080599_02655</name>
</gene>
<dbReference type="GO" id="GO:0003723">
    <property type="term" value="F:RNA binding"/>
    <property type="evidence" value="ECO:0007669"/>
    <property type="project" value="UniProtKB-KW"/>
</dbReference>
<dbReference type="EMBL" id="FMWL01000017">
    <property type="protein sequence ID" value="SCZ81200.1"/>
    <property type="molecule type" value="Genomic_DNA"/>
</dbReference>
<accession>A0A1G5S5P7</accession>
<evidence type="ECO:0000256" key="5">
    <source>
        <dbReference type="SAM" id="MobiDB-lite"/>
    </source>
</evidence>
<dbReference type="InterPro" id="IPR006145">
    <property type="entry name" value="PsdUridine_synth_RsuA/RluA"/>
</dbReference>
<dbReference type="EC" id="5.4.99.-" evidence="4"/>
<evidence type="ECO:0000256" key="4">
    <source>
        <dbReference type="RuleBase" id="RU003887"/>
    </source>
</evidence>
<evidence type="ECO:0000313" key="7">
    <source>
        <dbReference type="EMBL" id="SCZ81200.1"/>
    </source>
</evidence>
<keyword evidence="2 4" id="KW-0413">Isomerase</keyword>
<dbReference type="CDD" id="cd02554">
    <property type="entry name" value="PseudoU_synth_RluF"/>
    <property type="match status" value="1"/>
</dbReference>
<dbReference type="AlphaFoldDB" id="A0A1G5S5P7"/>
<dbReference type="STRING" id="1120920.SAMN03080599_02655"/>
<keyword evidence="3" id="KW-0694">RNA-binding</keyword>
<dbReference type="SUPFAM" id="SSF55174">
    <property type="entry name" value="Alpha-L RNA-binding motif"/>
    <property type="match status" value="1"/>
</dbReference>
<dbReference type="InterPro" id="IPR018496">
    <property type="entry name" value="PsdUridine_synth_RsuA/RluB_CS"/>
</dbReference>
<dbReference type="Pfam" id="PF01479">
    <property type="entry name" value="S4"/>
    <property type="match status" value="1"/>
</dbReference>
<reference evidence="7 8" key="1">
    <citation type="submission" date="2016-10" db="EMBL/GenBank/DDBJ databases">
        <authorList>
            <person name="de Groot N.N."/>
        </authorList>
    </citation>
    <scope>NUCLEOTIDE SEQUENCE [LARGE SCALE GENOMIC DNA]</scope>
    <source>
        <strain evidence="7 8">DSM 2784</strain>
    </source>
</reference>
<dbReference type="PROSITE" id="PS50889">
    <property type="entry name" value="S4"/>
    <property type="match status" value="1"/>
</dbReference>
<dbReference type="GO" id="GO:0000455">
    <property type="term" value="P:enzyme-directed rRNA pseudouridine synthesis"/>
    <property type="evidence" value="ECO:0007669"/>
    <property type="project" value="UniProtKB-ARBA"/>
</dbReference>
<name>A0A1G5S5P7_9FIRM</name>
<dbReference type="OrthoDB" id="9807213at2"/>
<evidence type="ECO:0000256" key="1">
    <source>
        <dbReference type="ARBA" id="ARBA00008348"/>
    </source>
</evidence>
<evidence type="ECO:0000313" key="8">
    <source>
        <dbReference type="Proteomes" id="UP000199208"/>
    </source>
</evidence>
<dbReference type="Proteomes" id="UP000199208">
    <property type="component" value="Unassembled WGS sequence"/>
</dbReference>
<evidence type="ECO:0000256" key="2">
    <source>
        <dbReference type="ARBA" id="ARBA00023235"/>
    </source>
</evidence>
<organism evidence="7 8">
    <name type="scientific">Acidaminobacter hydrogenoformans DSM 2784</name>
    <dbReference type="NCBI Taxonomy" id="1120920"/>
    <lineage>
        <taxon>Bacteria</taxon>
        <taxon>Bacillati</taxon>
        <taxon>Bacillota</taxon>
        <taxon>Clostridia</taxon>
        <taxon>Peptostreptococcales</taxon>
        <taxon>Acidaminobacteraceae</taxon>
        <taxon>Acidaminobacter</taxon>
    </lineage>
</organism>
<dbReference type="PROSITE" id="PS01149">
    <property type="entry name" value="PSI_RSU"/>
    <property type="match status" value="1"/>
</dbReference>
<dbReference type="PANTHER" id="PTHR47683:SF2">
    <property type="entry name" value="RNA-BINDING S4 DOMAIN-CONTAINING PROTEIN"/>
    <property type="match status" value="1"/>
</dbReference>
<dbReference type="SUPFAM" id="SSF55120">
    <property type="entry name" value="Pseudouridine synthase"/>
    <property type="match status" value="1"/>
</dbReference>
<dbReference type="FunFam" id="3.30.70.1560:FF:000002">
    <property type="entry name" value="Pseudouridine synthase"/>
    <property type="match status" value="1"/>
</dbReference>
<feature type="region of interest" description="Disordered" evidence="5">
    <location>
        <begin position="231"/>
        <end position="254"/>
    </location>
</feature>
<dbReference type="SMART" id="SM00363">
    <property type="entry name" value="S4"/>
    <property type="match status" value="1"/>
</dbReference>
<dbReference type="InterPro" id="IPR000748">
    <property type="entry name" value="PsdUridine_synth_RsuA/RluB/E/F"/>
</dbReference>
<feature type="domain" description="RNA-binding S4" evidence="6">
    <location>
        <begin position="1"/>
        <end position="62"/>
    </location>
</feature>
<dbReference type="NCBIfam" id="TIGR00093">
    <property type="entry name" value="pseudouridine synthase"/>
    <property type="match status" value="1"/>
</dbReference>
<dbReference type="InterPro" id="IPR002942">
    <property type="entry name" value="S4_RNA-bd"/>
</dbReference>